<dbReference type="Proteomes" id="UP000291758">
    <property type="component" value="Chromosome"/>
</dbReference>
<evidence type="ECO:0000256" key="4">
    <source>
        <dbReference type="ARBA" id="ARBA00022837"/>
    </source>
</evidence>
<reference evidence="7 8" key="1">
    <citation type="submission" date="2019-01" db="EMBL/GenBank/DDBJ databases">
        <title>Genome sequencing of strain 2JSPR-7.</title>
        <authorList>
            <person name="Heo J."/>
            <person name="Kim S.-J."/>
            <person name="Kim J.-S."/>
            <person name="Hong S.-B."/>
            <person name="Kwon S.-W."/>
        </authorList>
    </citation>
    <scope>NUCLEOTIDE SEQUENCE [LARGE SCALE GENOMIC DNA]</scope>
    <source>
        <strain evidence="7 8">2JSPR-7</strain>
    </source>
</reference>
<dbReference type="Pfam" id="PF18884">
    <property type="entry name" value="TSP3_bac"/>
    <property type="match status" value="2"/>
</dbReference>
<dbReference type="PROSITE" id="PS50268">
    <property type="entry name" value="CADHERIN_2"/>
    <property type="match status" value="1"/>
</dbReference>
<feature type="compositionally biased region" description="Acidic residues" evidence="5">
    <location>
        <begin position="1986"/>
        <end position="2001"/>
    </location>
</feature>
<dbReference type="InterPro" id="IPR002126">
    <property type="entry name" value="Cadherin-like_dom"/>
</dbReference>
<keyword evidence="8" id="KW-1185">Reference proteome</keyword>
<protein>
    <recommendedName>
        <fullName evidence="6">Cadherin domain-containing protein</fullName>
    </recommendedName>
</protein>
<evidence type="ECO:0000313" key="7">
    <source>
        <dbReference type="EMBL" id="QAY62162.1"/>
    </source>
</evidence>
<comment type="subcellular location">
    <subcellularLocation>
        <location evidence="1">Secreted</location>
    </subcellularLocation>
</comment>
<feature type="compositionally biased region" description="Basic and acidic residues" evidence="5">
    <location>
        <begin position="381"/>
        <end position="394"/>
    </location>
</feature>
<feature type="region of interest" description="Disordered" evidence="5">
    <location>
        <begin position="1980"/>
        <end position="2069"/>
    </location>
</feature>
<feature type="compositionally biased region" description="Low complexity" evidence="5">
    <location>
        <begin position="2052"/>
        <end position="2062"/>
    </location>
</feature>
<organism evidence="7 8">
    <name type="scientific">Xylanimonas allomyrinae</name>
    <dbReference type="NCBI Taxonomy" id="2509459"/>
    <lineage>
        <taxon>Bacteria</taxon>
        <taxon>Bacillati</taxon>
        <taxon>Actinomycetota</taxon>
        <taxon>Actinomycetes</taxon>
        <taxon>Micrococcales</taxon>
        <taxon>Promicromonosporaceae</taxon>
        <taxon>Xylanimonas</taxon>
    </lineage>
</organism>
<dbReference type="Gene3D" id="2.60.40.3440">
    <property type="match status" value="1"/>
</dbReference>
<feature type="region of interest" description="Disordered" evidence="5">
    <location>
        <begin position="376"/>
        <end position="397"/>
    </location>
</feature>
<dbReference type="RefSeq" id="WP_129202035.1">
    <property type="nucleotide sequence ID" value="NZ_CP035495.1"/>
</dbReference>
<accession>A0A4P6EI43</accession>
<keyword evidence="3" id="KW-0732">Signal</keyword>
<dbReference type="GO" id="GO:0016020">
    <property type="term" value="C:membrane"/>
    <property type="evidence" value="ECO:0007669"/>
    <property type="project" value="InterPro"/>
</dbReference>
<evidence type="ECO:0000259" key="6">
    <source>
        <dbReference type="PROSITE" id="PS50268"/>
    </source>
</evidence>
<feature type="compositionally biased region" description="Pro residues" evidence="5">
    <location>
        <begin position="2035"/>
        <end position="2051"/>
    </location>
</feature>
<dbReference type="GO" id="GO:0005509">
    <property type="term" value="F:calcium ion binding"/>
    <property type="evidence" value="ECO:0007669"/>
    <property type="project" value="InterPro"/>
</dbReference>
<evidence type="ECO:0000256" key="1">
    <source>
        <dbReference type="ARBA" id="ARBA00004613"/>
    </source>
</evidence>
<dbReference type="Pfam" id="PF17963">
    <property type="entry name" value="Big_9"/>
    <property type="match status" value="3"/>
</dbReference>
<evidence type="ECO:0000256" key="2">
    <source>
        <dbReference type="ARBA" id="ARBA00022525"/>
    </source>
</evidence>
<gene>
    <name evidence="7" type="ORF">ET495_01460</name>
</gene>
<evidence type="ECO:0000313" key="8">
    <source>
        <dbReference type="Proteomes" id="UP000291758"/>
    </source>
</evidence>
<dbReference type="GO" id="GO:0007156">
    <property type="term" value="P:homophilic cell adhesion via plasma membrane adhesion molecules"/>
    <property type="evidence" value="ECO:0007669"/>
    <property type="project" value="InterPro"/>
</dbReference>
<dbReference type="InterPro" id="IPR059100">
    <property type="entry name" value="TSP3_bac"/>
</dbReference>
<dbReference type="OrthoDB" id="5241356at2"/>
<keyword evidence="4" id="KW-0106">Calcium</keyword>
<dbReference type="KEGG" id="xyl:ET495_01460"/>
<feature type="domain" description="Cadherin" evidence="6">
    <location>
        <begin position="665"/>
        <end position="710"/>
    </location>
</feature>
<keyword evidence="2" id="KW-0964">Secreted</keyword>
<evidence type="ECO:0000256" key="5">
    <source>
        <dbReference type="SAM" id="MobiDB-lite"/>
    </source>
</evidence>
<sequence>MARWRRVVTACGALVGVAAIATGAVMWPGLDAQEPHASDPTVWVLNTGSGRYGRVNLDLDELETVRGIERPLAMAAQTSSTAVVFPEGGSKAAVVDEASPVDYTSAALADLPSMSAGADLVSAGGFIAYVTQDGGLFGGRIDDPAAAVRIDGRAPGDDDADPFVAVAAAVADDGVVTAYSSATRSVLQHDLRTGEDVQLAAVPRGPTGEGITVTALGERWAVLQGNTMWIAGADKPVVLDLDGKVVPQRAEPAGEQGSESFLVAAPTGLLEVSPAGAPSVVLPTQDRGIPAAPVRVDGVAYAAWLAQGQGVGTLWSSASGKTVPLDYAGAALEAEPTPRFVTTDGGIALNETTAGWVWRVPDGRLVPSSQHWEQVDVQQTSRDDAGEATQEAREPAPPVAVDDAFGVRSGEGVLTTLPVLLNDHDPNEDVLTIDPGSLTGLDPAFGSLSVTDDGQRLVFAAGPQARGQASFTYEVTDGTAVDGRRSVTPATVTLTVAEQDVEGAPRWCGDGIVAGCQMEWPSPQVAPGGTVEVPVLENWVDPDGDGTVLIGASVTRGDGRVAFEPEGTVVYQHENPAGADEEVTITVTVADTLGATATKDLTVTVAGDPVVEAESFATVAHAGETTSIDVTPHVSGTAGRMRLSQVQLMDQEAATATLAGSAGAFDFEAQTPGTYRLTYTVTDGASEAEATVRVTVVDPQDAALATAPVTVLVRPGEDVTADVLAAVHNPAGSVLMLTDVRPSAAPGGNLTVDAVASAYLRVAGTTRDAMPGRIGTVGYEVTDGTGQPGGAAHGEATVFLLPEPAGELPVAVDDVVTVRAGAQVDVPVTANDLTASGAPATLDPRTVRSSAASMLAFGSGSVLRILAPERSGDYRVDYGVFADGDPALADAAAVTVHVVGDDVANRKPRPAALSGRVLAGKTTRIPFDGLGVDPDGDPVRLAAIVTQPERGAAAVSADGRAIEYTSVAGDSGQRSFEYRLEDGRGGEASGTVRVGVLDETADPAPVTYTDYAQVQAGVTEPVHVDVLGNDLDPTGGVLHVTGVEPNVPVGTPEYHRLAGLVRNASAIAAGKADTVDIAAPGEPGRLSFRYQVTSESGNVGSGLIVLRAVRSAVPNFPVVADTVLTVETRDNLVDGVDVVDGKASWPGGDIGTMTLAVWEGDGGRLADGVTVSGTRLRGSVGGAGRLVPFSLTAPAPPDAPDAAPQTFGFLVVPAAADLTPARGGSAPPVTVDEDGTVRFDMADQVVVPAGRTLKVGGAVAASGARAKARCAATSGTQVEYRAGSGAPWADQCLVPVRFDGQSTDTMIPVPIQVVPRRPEPALTGAALTVSPTATVKYDLADMVSWPGDERGDVAPQVAVSGQATGVSIAQAGTTLTLVAGKDAVPGAVAVLQVTVTNYQGVAPAGLTVRIGPWPDGLPRGATVVTTCKQTDGSCQATVVGQTGEVDPRGSGLLLRTVDPHGTCRGLTFSRKDDKSVSIVPAADAPGGTCTTTFDVVTDGSDPVVGSGPNAGRLTVDFQGLPAAPVGVTQVGYAADSVTLAVTPGEAARAYPALDGFVVLRGGTEVGRCDVSGRCNPIQAPPGDKRRYEVAASNAIGRSRGTVTSADVWAYAPPGRPSRLEIDPVPNPDVGGKVRIVVTGVDVHTASVTVRTPTEQVKNVPVTDGRAEREVALANSGGTVTVVPESKYDVPPGTGPSGAVADASISATGNGVGAPSVPVVKVTDVTVTGDSASVAVEASAVSVDSGARALYGFAVGGQPCSPTAASASTTLKMAAGDAFDVVACAGAFVGDTLFGTSTSAPVHQWAVKVPDAPTDYKYDVNAVATIDNGGKSATWKLTDATASQPIGGTVPPRGFTLKSEHNDGFGTDFQYQVWFEHPPTGTVSDKAPVVWIDGGRKYPVRVAGVTVARCVAGDPLELEADAQGGTAKVELLAATAASAGTGGPPHQDFTGTVDVPAIAERVTGVKVRVSWPDSPGLAAATLTVPDADCEPADTDGDGLSDPDEARHHTSATNPDTDHDGVNDGDEVAAGSDPLTAPTPSPSPSPSPSPAPSASPSGARAPAVPGSPPHR</sequence>
<name>A0A4P6EI43_9MICO</name>
<evidence type="ECO:0000256" key="3">
    <source>
        <dbReference type="ARBA" id="ARBA00022729"/>
    </source>
</evidence>
<dbReference type="EMBL" id="CP035495">
    <property type="protein sequence ID" value="QAY62162.1"/>
    <property type="molecule type" value="Genomic_DNA"/>
</dbReference>
<proteinExistence type="predicted"/>